<evidence type="ECO:0000256" key="1">
    <source>
        <dbReference type="ARBA" id="ARBA00004141"/>
    </source>
</evidence>
<evidence type="ECO:0000313" key="11">
    <source>
        <dbReference type="Proteomes" id="UP000696485"/>
    </source>
</evidence>
<name>A0A9P5SCW0_9FUNG</name>
<keyword evidence="5" id="KW-0571">Peptide transport</keyword>
<evidence type="ECO:0000256" key="6">
    <source>
        <dbReference type="ARBA" id="ARBA00022927"/>
    </source>
</evidence>
<protein>
    <recommendedName>
        <fullName evidence="12">Oligopeptide transporter</fullName>
    </recommendedName>
</protein>
<comment type="caution">
    <text evidence="10">The sequence shown here is derived from an EMBL/GenBank/DDBJ whole genome shotgun (WGS) entry which is preliminary data.</text>
</comment>
<evidence type="ECO:0000256" key="5">
    <source>
        <dbReference type="ARBA" id="ARBA00022856"/>
    </source>
</evidence>
<feature type="transmembrane region" description="Helical" evidence="9">
    <location>
        <begin position="80"/>
        <end position="100"/>
    </location>
</feature>
<keyword evidence="3" id="KW-0813">Transport</keyword>
<gene>
    <name evidence="10" type="ORF">BG006_001387</name>
</gene>
<accession>A0A9P5SCW0</accession>
<keyword evidence="7 9" id="KW-1133">Transmembrane helix</keyword>
<evidence type="ECO:0000256" key="7">
    <source>
        <dbReference type="ARBA" id="ARBA00022989"/>
    </source>
</evidence>
<dbReference type="GO" id="GO:0015031">
    <property type="term" value="P:protein transport"/>
    <property type="evidence" value="ECO:0007669"/>
    <property type="project" value="UniProtKB-KW"/>
</dbReference>
<dbReference type="Pfam" id="PF03169">
    <property type="entry name" value="OPT"/>
    <property type="match status" value="1"/>
</dbReference>
<sequence>MEKEKVYINEKIGEKTDEPHLNLEEEDDSPIEEVRVTVPSTDDPTIPYNTFRMWFLGLFWTCIISLDNQFFYLRQTQISIGYSVVALLSLPMGHFMARVLPTHQFNLGGWRFSLNPGPFSIKEHVLIGTMVACNSGTAYAVDIVILQKLWYHSEKSFVAGMFLVLTTQITGFAMASIIRRF</sequence>
<keyword evidence="11" id="KW-1185">Reference proteome</keyword>
<evidence type="ECO:0008006" key="12">
    <source>
        <dbReference type="Google" id="ProtNLM"/>
    </source>
</evidence>
<dbReference type="EMBL" id="JAAAUY010001271">
    <property type="protein sequence ID" value="KAF9323518.1"/>
    <property type="molecule type" value="Genomic_DNA"/>
</dbReference>
<organism evidence="10 11">
    <name type="scientific">Podila minutissima</name>
    <dbReference type="NCBI Taxonomy" id="64525"/>
    <lineage>
        <taxon>Eukaryota</taxon>
        <taxon>Fungi</taxon>
        <taxon>Fungi incertae sedis</taxon>
        <taxon>Mucoromycota</taxon>
        <taxon>Mortierellomycotina</taxon>
        <taxon>Mortierellomycetes</taxon>
        <taxon>Mortierellales</taxon>
        <taxon>Mortierellaceae</taxon>
        <taxon>Podila</taxon>
    </lineage>
</organism>
<evidence type="ECO:0000256" key="8">
    <source>
        <dbReference type="ARBA" id="ARBA00023136"/>
    </source>
</evidence>
<dbReference type="InterPro" id="IPR004648">
    <property type="entry name" value="Oligpept_transpt"/>
</dbReference>
<evidence type="ECO:0000256" key="4">
    <source>
        <dbReference type="ARBA" id="ARBA00022692"/>
    </source>
</evidence>
<dbReference type="AlphaFoldDB" id="A0A9P5SCW0"/>
<dbReference type="GO" id="GO:0016020">
    <property type="term" value="C:membrane"/>
    <property type="evidence" value="ECO:0007669"/>
    <property type="project" value="UniProtKB-SubCell"/>
</dbReference>
<comment type="similarity">
    <text evidence="2">Belongs to the oligopeptide OPT transporter family.</text>
</comment>
<keyword evidence="6" id="KW-0653">Protein transport</keyword>
<evidence type="ECO:0000256" key="2">
    <source>
        <dbReference type="ARBA" id="ARBA00008807"/>
    </source>
</evidence>
<comment type="subcellular location">
    <subcellularLocation>
        <location evidence="1">Membrane</location>
        <topology evidence="1">Multi-pass membrane protein</topology>
    </subcellularLocation>
</comment>
<dbReference type="Proteomes" id="UP000696485">
    <property type="component" value="Unassembled WGS sequence"/>
</dbReference>
<reference evidence="10" key="1">
    <citation type="journal article" date="2020" name="Fungal Divers.">
        <title>Resolving the Mortierellaceae phylogeny through synthesis of multi-gene phylogenetics and phylogenomics.</title>
        <authorList>
            <person name="Vandepol N."/>
            <person name="Liber J."/>
            <person name="Desiro A."/>
            <person name="Na H."/>
            <person name="Kennedy M."/>
            <person name="Barry K."/>
            <person name="Grigoriev I.V."/>
            <person name="Miller A.N."/>
            <person name="O'Donnell K."/>
            <person name="Stajich J.E."/>
            <person name="Bonito G."/>
        </authorList>
    </citation>
    <scope>NUCLEOTIDE SEQUENCE</scope>
    <source>
        <strain evidence="10">NVP1</strain>
    </source>
</reference>
<keyword evidence="4 9" id="KW-0812">Transmembrane</keyword>
<dbReference type="PANTHER" id="PTHR22601">
    <property type="entry name" value="ISP4 LIKE PROTEIN"/>
    <property type="match status" value="1"/>
</dbReference>
<feature type="transmembrane region" description="Helical" evidence="9">
    <location>
        <begin position="53"/>
        <end position="73"/>
    </location>
</feature>
<dbReference type="NCBIfam" id="TIGR00728">
    <property type="entry name" value="OPT_sfam"/>
    <property type="match status" value="1"/>
</dbReference>
<proteinExistence type="inferred from homology"/>
<evidence type="ECO:0000256" key="9">
    <source>
        <dbReference type="SAM" id="Phobius"/>
    </source>
</evidence>
<dbReference type="GO" id="GO:0035673">
    <property type="term" value="F:oligopeptide transmembrane transporter activity"/>
    <property type="evidence" value="ECO:0007669"/>
    <property type="project" value="InterPro"/>
</dbReference>
<evidence type="ECO:0000313" key="10">
    <source>
        <dbReference type="EMBL" id="KAF9323518.1"/>
    </source>
</evidence>
<feature type="transmembrane region" description="Helical" evidence="9">
    <location>
        <begin position="157"/>
        <end position="178"/>
    </location>
</feature>
<evidence type="ECO:0000256" key="3">
    <source>
        <dbReference type="ARBA" id="ARBA00022448"/>
    </source>
</evidence>
<keyword evidence="8 9" id="KW-0472">Membrane</keyword>
<dbReference type="InterPro" id="IPR004813">
    <property type="entry name" value="OPT"/>
</dbReference>